<dbReference type="EMBL" id="BOON01000052">
    <property type="protein sequence ID" value="GII25479.1"/>
    <property type="molecule type" value="Genomic_DNA"/>
</dbReference>
<sequence>MAGRSDTATVEPLLEELIKEIMTSTGSDTTDGSHHEDAITAALTEAAAMSLTRTLSQASGFEKVLLVGALAPALADALAPALAKALVPEIVRALSQVCGLDATAGESVPGASH</sequence>
<accession>A0A8J3TFT6</accession>
<evidence type="ECO:0000313" key="2">
    <source>
        <dbReference type="Proteomes" id="UP000599074"/>
    </source>
</evidence>
<dbReference type="AlphaFoldDB" id="A0A8J3TFT6"/>
<comment type="caution">
    <text evidence="1">The sequence shown here is derived from an EMBL/GenBank/DDBJ whole genome shotgun (WGS) entry which is preliminary data.</text>
</comment>
<gene>
    <name evidence="1" type="ORF">Pme01_50760</name>
</gene>
<reference evidence="1" key="1">
    <citation type="submission" date="2021-01" db="EMBL/GenBank/DDBJ databases">
        <title>Whole genome shotgun sequence of Planosporangium mesophilum NBRC 109066.</title>
        <authorList>
            <person name="Komaki H."/>
            <person name="Tamura T."/>
        </authorList>
    </citation>
    <scope>NUCLEOTIDE SEQUENCE</scope>
    <source>
        <strain evidence="1">NBRC 109066</strain>
    </source>
</reference>
<proteinExistence type="predicted"/>
<dbReference type="Proteomes" id="UP000599074">
    <property type="component" value="Unassembled WGS sequence"/>
</dbReference>
<name>A0A8J3TFT6_9ACTN</name>
<organism evidence="1 2">
    <name type="scientific">Planosporangium mesophilum</name>
    <dbReference type="NCBI Taxonomy" id="689768"/>
    <lineage>
        <taxon>Bacteria</taxon>
        <taxon>Bacillati</taxon>
        <taxon>Actinomycetota</taxon>
        <taxon>Actinomycetes</taxon>
        <taxon>Micromonosporales</taxon>
        <taxon>Micromonosporaceae</taxon>
        <taxon>Planosporangium</taxon>
    </lineage>
</organism>
<protein>
    <submittedName>
        <fullName evidence="1">Uncharacterized protein</fullName>
    </submittedName>
</protein>
<keyword evidence="2" id="KW-1185">Reference proteome</keyword>
<evidence type="ECO:0000313" key="1">
    <source>
        <dbReference type="EMBL" id="GII25479.1"/>
    </source>
</evidence>